<keyword evidence="3" id="KW-1003">Cell membrane</keyword>
<evidence type="ECO:0000259" key="13">
    <source>
        <dbReference type="PROSITE" id="PS51098"/>
    </source>
</evidence>
<dbReference type="InterPro" id="IPR001996">
    <property type="entry name" value="PTS_IIB_1"/>
</dbReference>
<keyword evidence="16" id="KW-1185">Reference proteome</keyword>
<keyword evidence="9 12" id="KW-1133">Transmembrane helix</keyword>
<dbReference type="InterPro" id="IPR050558">
    <property type="entry name" value="PTS_Sugar-Specific_Components"/>
</dbReference>
<dbReference type="OrthoDB" id="400707at2"/>
<evidence type="ECO:0000256" key="12">
    <source>
        <dbReference type="SAM" id="Phobius"/>
    </source>
</evidence>
<comment type="subcellular location">
    <subcellularLocation>
        <location evidence="1">Cell membrane</location>
        <topology evidence="1">Multi-pass membrane protein</topology>
    </subcellularLocation>
</comment>
<dbReference type="AlphaFoldDB" id="A0A2K9BJT5"/>
<feature type="transmembrane region" description="Helical" evidence="12">
    <location>
        <begin position="427"/>
        <end position="446"/>
    </location>
</feature>
<feature type="transmembrane region" description="Helical" evidence="12">
    <location>
        <begin position="244"/>
        <end position="269"/>
    </location>
</feature>
<feature type="domain" description="PTS EIIB type-1" evidence="13">
    <location>
        <begin position="8"/>
        <end position="91"/>
    </location>
</feature>
<evidence type="ECO:0000313" key="16">
    <source>
        <dbReference type="Proteomes" id="UP000233419"/>
    </source>
</evidence>
<evidence type="ECO:0000256" key="2">
    <source>
        <dbReference type="ARBA" id="ARBA00022448"/>
    </source>
</evidence>
<dbReference type="InterPro" id="IPR003352">
    <property type="entry name" value="PTS_EIIC"/>
</dbReference>
<dbReference type="GO" id="GO:0015771">
    <property type="term" value="P:trehalose transport"/>
    <property type="evidence" value="ECO:0007669"/>
    <property type="project" value="TreeGrafter"/>
</dbReference>
<reference evidence="15 16" key="1">
    <citation type="submission" date="2017-12" db="EMBL/GenBank/DDBJ databases">
        <title>Mesoplasma syrphidae YJS, Complete Genome.</title>
        <authorList>
            <person name="Knight T.F."/>
            <person name="Citino T."/>
            <person name="Rubinstein R."/>
            <person name="Neuschaefer Z."/>
        </authorList>
    </citation>
    <scope>NUCLEOTIDE SEQUENCE [LARGE SCALE GENOMIC DNA]</scope>
    <source>
        <strain evidence="15 16">YJS</strain>
    </source>
</reference>
<feature type="transmembrane region" description="Helical" evidence="12">
    <location>
        <begin position="155"/>
        <end position="174"/>
    </location>
</feature>
<keyword evidence="2" id="KW-0813">Transport</keyword>
<dbReference type="PANTHER" id="PTHR30175:SF7">
    <property type="entry name" value="NEGATIVE REGULATOR OF SACY ACTIVITY"/>
    <property type="match status" value="1"/>
</dbReference>
<keyword evidence="10 12" id="KW-0472">Membrane</keyword>
<keyword evidence="7 12" id="KW-0812">Transmembrane</keyword>
<evidence type="ECO:0000256" key="3">
    <source>
        <dbReference type="ARBA" id="ARBA00022475"/>
    </source>
</evidence>
<dbReference type="CDD" id="cd00212">
    <property type="entry name" value="PTS_IIB_glc"/>
    <property type="match status" value="1"/>
</dbReference>
<evidence type="ECO:0000256" key="11">
    <source>
        <dbReference type="PROSITE-ProRule" id="PRU00421"/>
    </source>
</evidence>
<keyword evidence="6" id="KW-0598">Phosphotransferase system</keyword>
<dbReference type="SUPFAM" id="SSF55604">
    <property type="entry name" value="Glucose permease domain IIB"/>
    <property type="match status" value="1"/>
</dbReference>
<feature type="transmembrane region" description="Helical" evidence="12">
    <location>
        <begin position="323"/>
        <end position="348"/>
    </location>
</feature>
<dbReference type="InterPro" id="IPR013013">
    <property type="entry name" value="PTS_EIIC_1"/>
</dbReference>
<dbReference type="RefSeq" id="WP_051591858.1">
    <property type="nucleotide sequence ID" value="NZ_CP025257.1"/>
</dbReference>
<dbReference type="Proteomes" id="UP000233419">
    <property type="component" value="Chromosome"/>
</dbReference>
<dbReference type="KEGG" id="msyr:CXP39_01810"/>
<keyword evidence="8" id="KW-0418">Kinase</keyword>
<dbReference type="GO" id="GO:0008982">
    <property type="term" value="F:protein-N(PI)-phosphohistidine-sugar phosphotransferase activity"/>
    <property type="evidence" value="ECO:0007669"/>
    <property type="project" value="InterPro"/>
</dbReference>
<evidence type="ECO:0000313" key="15">
    <source>
        <dbReference type="EMBL" id="AUF83526.1"/>
    </source>
</evidence>
<dbReference type="Gene3D" id="3.30.1360.60">
    <property type="entry name" value="Glucose permease domain IIB"/>
    <property type="match status" value="1"/>
</dbReference>
<dbReference type="PANTHER" id="PTHR30175">
    <property type="entry name" value="PHOSPHOTRANSFERASE SYSTEM TRANSPORT PROTEIN"/>
    <property type="match status" value="1"/>
</dbReference>
<feature type="transmembrane region" description="Helical" evidence="12">
    <location>
        <begin position="109"/>
        <end position="135"/>
    </location>
</feature>
<feature type="active site" description="Phosphocysteine intermediate; for EIIB activity" evidence="11">
    <location>
        <position position="30"/>
    </location>
</feature>
<feature type="transmembrane region" description="Helical" evidence="12">
    <location>
        <begin position="466"/>
        <end position="490"/>
    </location>
</feature>
<feature type="transmembrane region" description="Helical" evidence="12">
    <location>
        <begin position="369"/>
        <end position="389"/>
    </location>
</feature>
<dbReference type="GO" id="GO:0016301">
    <property type="term" value="F:kinase activity"/>
    <property type="evidence" value="ECO:0007669"/>
    <property type="project" value="UniProtKB-KW"/>
</dbReference>
<dbReference type="InterPro" id="IPR018113">
    <property type="entry name" value="PTrfase_EIIB_Cys"/>
</dbReference>
<dbReference type="Pfam" id="PF02378">
    <property type="entry name" value="PTS_EIIC"/>
    <property type="match status" value="1"/>
</dbReference>
<dbReference type="EMBL" id="CP025257">
    <property type="protein sequence ID" value="AUF83526.1"/>
    <property type="molecule type" value="Genomic_DNA"/>
</dbReference>
<dbReference type="PROSITE" id="PS51098">
    <property type="entry name" value="PTS_EIIB_TYPE_1"/>
    <property type="match status" value="1"/>
</dbReference>
<feature type="domain" description="PTS EIIC type-1" evidence="14">
    <location>
        <begin position="115"/>
        <end position="505"/>
    </location>
</feature>
<sequence length="640" mass="69924">MKKKVNYNQHAQSFLVAIGGQSNITNYVHCFTRMRYEVIDKTLVDIETIKQNPIAKGINWNGDQLQIILGSGVVEEVYKETQNLLAIPNSAGSGSFELKEKIAQKRKRGLGPVFTALGDIFLPIIPALVSAGLLMGFKALFVQLKIIEVGTTFEQILNILTSTAFAFLAALVCWSTVKRFGGTPVIGIIIGIMFVSPILPDKNAVATWDYYQIFIKGYPTIEAAKEAWTASGLAIPVEVLAWKIGFITIVGWQGSVLPPIALGILAAVLEKNLKKVVPKSLNMIITPFITITVTFVMGLFVFGPLLQVVEKGILIGATSFLKIPYGFGTALLAGTLQAIVITGAHQLLQGLEMQMVIEGQITGNGSIMNAVWTASIVSQGGAAFAVAFLTKNKVDSKLHLSAGLTSLFGITEPVIFGTNLPRVKPFLYGLVGGAAGGFIAGIFNVTCPGMGVTVIPGLLLYSGQPSHLIGILGVNIVGFGTAFLLTLFLFSNNINIKNKFNQNFKKIGLKTRFKNKVLVSQYKQFIKQNHAEMNANSKVINEYQKQTAILANWKLDKEELLDKLEIKQSKNNETAKLETLIHNKKSMIDEQILLIEAIKQKYDNILVKQQEIVDDYKLLMNKNGITDLNLSALSVLIEYK</sequence>
<evidence type="ECO:0000256" key="7">
    <source>
        <dbReference type="ARBA" id="ARBA00022692"/>
    </source>
</evidence>
<evidence type="ECO:0000256" key="10">
    <source>
        <dbReference type="ARBA" id="ARBA00023136"/>
    </source>
</evidence>
<accession>A0A2K9BJT5</accession>
<name>A0A2K9BJT5_9MOLU</name>
<evidence type="ECO:0000256" key="9">
    <source>
        <dbReference type="ARBA" id="ARBA00022989"/>
    </source>
</evidence>
<proteinExistence type="predicted"/>
<dbReference type="InterPro" id="IPR036878">
    <property type="entry name" value="Glu_permease_IIB"/>
</dbReference>
<feature type="transmembrane region" description="Helical" evidence="12">
    <location>
        <begin position="181"/>
        <end position="199"/>
    </location>
</feature>
<dbReference type="PROSITE" id="PS51103">
    <property type="entry name" value="PTS_EIIC_TYPE_1"/>
    <property type="match status" value="1"/>
</dbReference>
<evidence type="ECO:0000256" key="5">
    <source>
        <dbReference type="ARBA" id="ARBA00022679"/>
    </source>
</evidence>
<evidence type="ECO:0000259" key="14">
    <source>
        <dbReference type="PROSITE" id="PS51103"/>
    </source>
</evidence>
<keyword evidence="4 15" id="KW-0762">Sugar transport</keyword>
<keyword evidence="5" id="KW-0808">Transferase</keyword>
<dbReference type="GO" id="GO:0090589">
    <property type="term" value="F:protein-phosphocysteine-trehalose phosphotransferase system transporter activity"/>
    <property type="evidence" value="ECO:0007669"/>
    <property type="project" value="TreeGrafter"/>
</dbReference>
<evidence type="ECO:0000256" key="4">
    <source>
        <dbReference type="ARBA" id="ARBA00022597"/>
    </source>
</evidence>
<dbReference type="GO" id="GO:0009401">
    <property type="term" value="P:phosphoenolpyruvate-dependent sugar phosphotransferase system"/>
    <property type="evidence" value="ECO:0007669"/>
    <property type="project" value="UniProtKB-KW"/>
</dbReference>
<evidence type="ECO:0000256" key="8">
    <source>
        <dbReference type="ARBA" id="ARBA00022777"/>
    </source>
</evidence>
<feature type="transmembrane region" description="Helical" evidence="12">
    <location>
        <begin position="281"/>
        <end position="303"/>
    </location>
</feature>
<dbReference type="GO" id="GO:0005886">
    <property type="term" value="C:plasma membrane"/>
    <property type="evidence" value="ECO:0007669"/>
    <property type="project" value="UniProtKB-SubCell"/>
</dbReference>
<evidence type="ECO:0000256" key="1">
    <source>
        <dbReference type="ARBA" id="ARBA00004651"/>
    </source>
</evidence>
<dbReference type="Pfam" id="PF00367">
    <property type="entry name" value="PTS_EIIB"/>
    <property type="match status" value="1"/>
</dbReference>
<evidence type="ECO:0000256" key="6">
    <source>
        <dbReference type="ARBA" id="ARBA00022683"/>
    </source>
</evidence>
<gene>
    <name evidence="15" type="ORF">CXP39_01810</name>
</gene>
<organism evidence="15 16">
    <name type="scientific">Mesoplasma syrphidae</name>
    <dbReference type="NCBI Taxonomy" id="225999"/>
    <lineage>
        <taxon>Bacteria</taxon>
        <taxon>Bacillati</taxon>
        <taxon>Mycoplasmatota</taxon>
        <taxon>Mollicutes</taxon>
        <taxon>Entomoplasmatales</taxon>
        <taxon>Entomoplasmataceae</taxon>
        <taxon>Mesoplasma</taxon>
    </lineage>
</organism>
<feature type="transmembrane region" description="Helical" evidence="12">
    <location>
        <begin position="401"/>
        <end position="420"/>
    </location>
</feature>
<protein>
    <submittedName>
        <fullName evidence="15">PTS sugar transporter subunit IIA</fullName>
    </submittedName>
</protein>